<feature type="transmembrane region" description="Helical" evidence="5">
    <location>
        <begin position="58"/>
        <end position="80"/>
    </location>
</feature>
<dbReference type="Pfam" id="PF02117">
    <property type="entry name" value="7TM_GPCR_Sra"/>
    <property type="match status" value="1"/>
</dbReference>
<feature type="transmembrane region" description="Helical" evidence="5">
    <location>
        <begin position="92"/>
        <end position="114"/>
    </location>
</feature>
<dbReference type="GO" id="GO:0004984">
    <property type="term" value="F:olfactory receptor activity"/>
    <property type="evidence" value="ECO:0007669"/>
    <property type="project" value="TreeGrafter"/>
</dbReference>
<keyword evidence="4 5" id="KW-0472">Membrane</keyword>
<feature type="transmembrane region" description="Helical" evidence="5">
    <location>
        <begin position="14"/>
        <end position="38"/>
    </location>
</feature>
<dbReference type="PANTHER" id="PTHR31357">
    <property type="entry name" value="SERPENTINE RECEPTOR CLASS ALPHA-10"/>
    <property type="match status" value="1"/>
</dbReference>
<evidence type="ECO:0000256" key="4">
    <source>
        <dbReference type="ARBA" id="ARBA00023136"/>
    </source>
</evidence>
<dbReference type="GO" id="GO:0016020">
    <property type="term" value="C:membrane"/>
    <property type="evidence" value="ECO:0007669"/>
    <property type="project" value="UniProtKB-SubCell"/>
</dbReference>
<evidence type="ECO:0000313" key="7">
    <source>
        <dbReference type="WBParaSite" id="Csp11.Scaffold630.g17449.t1"/>
    </source>
</evidence>
<dbReference type="STRING" id="1561998.A0A1I7UMH2"/>
<keyword evidence="6" id="KW-1185">Reference proteome</keyword>
<reference evidence="7" key="1">
    <citation type="submission" date="2016-11" db="UniProtKB">
        <authorList>
            <consortium name="WormBaseParasite"/>
        </authorList>
    </citation>
    <scope>IDENTIFICATION</scope>
</reference>
<dbReference type="GO" id="GO:0004930">
    <property type="term" value="F:G protein-coupled receptor activity"/>
    <property type="evidence" value="ECO:0007669"/>
    <property type="project" value="InterPro"/>
</dbReference>
<dbReference type="WBParaSite" id="Csp11.Scaffold630.g17449.t1">
    <property type="protein sequence ID" value="Csp11.Scaffold630.g17449.t1"/>
    <property type="gene ID" value="Csp11.Scaffold630.g17449"/>
</dbReference>
<keyword evidence="3 5" id="KW-1133">Transmembrane helix</keyword>
<dbReference type="InterPro" id="IPR000344">
    <property type="entry name" value="7TM_GPCR_serpentine_rcpt_Sra"/>
</dbReference>
<feature type="transmembrane region" description="Helical" evidence="5">
    <location>
        <begin position="188"/>
        <end position="211"/>
    </location>
</feature>
<evidence type="ECO:0000256" key="2">
    <source>
        <dbReference type="ARBA" id="ARBA00022692"/>
    </source>
</evidence>
<dbReference type="Proteomes" id="UP000095282">
    <property type="component" value="Unplaced"/>
</dbReference>
<feature type="transmembrane region" description="Helical" evidence="5">
    <location>
        <begin position="141"/>
        <end position="161"/>
    </location>
</feature>
<evidence type="ECO:0000256" key="3">
    <source>
        <dbReference type="ARBA" id="ARBA00022989"/>
    </source>
</evidence>
<evidence type="ECO:0000256" key="1">
    <source>
        <dbReference type="ARBA" id="ARBA00004141"/>
    </source>
</evidence>
<name>A0A1I7UMH2_9PELO</name>
<dbReference type="InterPro" id="IPR051080">
    <property type="entry name" value="Nematode_rcpt-like_serp_alpha"/>
</dbReference>
<proteinExistence type="predicted"/>
<accession>A0A1I7UMH2</accession>
<protein>
    <submittedName>
        <fullName evidence="7">Serpentine receptor class gamma</fullName>
    </submittedName>
</protein>
<sequence length="295" mass="34320">MIEKNIFSKITRNLLFYCMFYYVAHGIYFLGITNWSLYRSYNYEQDSCQIMFHGSECFFLYLVGVFLRIILLFSQSVITVERLIITIFPNSDLINSATLNMMSIIMSVITTSMIRPSTSSQFNSPNCFQQMFIGMKTIRSLIGIMIGFDVFCFPVNFIMMIRHRRQFLGIEDTHEYDLKSRYTCKTKLYSSIIVSFISFIQTLLYTIYIIAQCLSLVLYTNDDGMFYGNDVDMWFYTFPLAGLALPATIIVSYAGMTIRKNNKIGVMKVNNYTSQDAYFKNLNSQWNRSARQSIA</sequence>
<dbReference type="AlphaFoldDB" id="A0A1I7UMH2"/>
<comment type="subcellular location">
    <subcellularLocation>
        <location evidence="1">Membrane</location>
        <topology evidence="1">Multi-pass membrane protein</topology>
    </subcellularLocation>
</comment>
<organism evidence="6 7">
    <name type="scientific">Caenorhabditis tropicalis</name>
    <dbReference type="NCBI Taxonomy" id="1561998"/>
    <lineage>
        <taxon>Eukaryota</taxon>
        <taxon>Metazoa</taxon>
        <taxon>Ecdysozoa</taxon>
        <taxon>Nematoda</taxon>
        <taxon>Chromadorea</taxon>
        <taxon>Rhabditida</taxon>
        <taxon>Rhabditina</taxon>
        <taxon>Rhabditomorpha</taxon>
        <taxon>Rhabditoidea</taxon>
        <taxon>Rhabditidae</taxon>
        <taxon>Peloderinae</taxon>
        <taxon>Caenorhabditis</taxon>
    </lineage>
</organism>
<evidence type="ECO:0000256" key="5">
    <source>
        <dbReference type="SAM" id="Phobius"/>
    </source>
</evidence>
<dbReference type="PANTHER" id="PTHR31357:SF7">
    <property type="entry name" value="G_PROTEIN_RECEP_F1_2 DOMAIN-CONTAINING PROTEIN-RELATED"/>
    <property type="match status" value="1"/>
</dbReference>
<evidence type="ECO:0000313" key="6">
    <source>
        <dbReference type="Proteomes" id="UP000095282"/>
    </source>
</evidence>
<dbReference type="eggNOG" id="ENOG502TGV3">
    <property type="taxonomic scope" value="Eukaryota"/>
</dbReference>
<keyword evidence="2 5" id="KW-0812">Transmembrane</keyword>
<feature type="transmembrane region" description="Helical" evidence="5">
    <location>
        <begin position="233"/>
        <end position="254"/>
    </location>
</feature>